<dbReference type="InterPro" id="IPR051909">
    <property type="entry name" value="MFP_Cation_Efflux"/>
</dbReference>
<proteinExistence type="predicted"/>
<evidence type="ECO:0000256" key="1">
    <source>
        <dbReference type="ARBA" id="ARBA00022448"/>
    </source>
</evidence>
<evidence type="ECO:0000313" key="4">
    <source>
        <dbReference type="EMBL" id="TWU24402.1"/>
    </source>
</evidence>
<dbReference type="GO" id="GO:0015679">
    <property type="term" value="P:plasma membrane copper ion transport"/>
    <property type="evidence" value="ECO:0007669"/>
    <property type="project" value="TreeGrafter"/>
</dbReference>
<feature type="region of interest" description="Disordered" evidence="2">
    <location>
        <begin position="33"/>
        <end position="52"/>
    </location>
</feature>
<reference evidence="4 5" key="1">
    <citation type="submission" date="2019-02" db="EMBL/GenBank/DDBJ databases">
        <title>Deep-cultivation of Planctomycetes and their phenomic and genomic characterization uncovers novel biology.</title>
        <authorList>
            <person name="Wiegand S."/>
            <person name="Jogler M."/>
            <person name="Boedeker C."/>
            <person name="Pinto D."/>
            <person name="Vollmers J."/>
            <person name="Rivas-Marin E."/>
            <person name="Kohn T."/>
            <person name="Peeters S.H."/>
            <person name="Heuer A."/>
            <person name="Rast P."/>
            <person name="Oberbeckmann S."/>
            <person name="Bunk B."/>
            <person name="Jeske O."/>
            <person name="Meyerdierks A."/>
            <person name="Storesund J.E."/>
            <person name="Kallscheuer N."/>
            <person name="Luecker S."/>
            <person name="Lage O.M."/>
            <person name="Pohl T."/>
            <person name="Merkel B.J."/>
            <person name="Hornburger P."/>
            <person name="Mueller R.-W."/>
            <person name="Bruemmer F."/>
            <person name="Labrenz M."/>
            <person name="Spormann A.M."/>
            <person name="Op Den Camp H."/>
            <person name="Overmann J."/>
            <person name="Amann R."/>
            <person name="Jetten M.S.M."/>
            <person name="Mascher T."/>
            <person name="Medema M.H."/>
            <person name="Devos D.P."/>
            <person name="Kaster A.-K."/>
            <person name="Ovreas L."/>
            <person name="Rohde M."/>
            <person name="Galperin M.Y."/>
            <person name="Jogler C."/>
        </authorList>
    </citation>
    <scope>NUCLEOTIDE SEQUENCE [LARGE SCALE GENOMIC DNA]</scope>
    <source>
        <strain evidence="4 5">Pla52o</strain>
    </source>
</reference>
<evidence type="ECO:0000256" key="2">
    <source>
        <dbReference type="SAM" id="MobiDB-lite"/>
    </source>
</evidence>
<protein>
    <recommendedName>
        <fullName evidence="6">HlyD family secretion protein</fullName>
    </recommendedName>
</protein>
<keyword evidence="1" id="KW-0813">Transport</keyword>
<dbReference type="GO" id="GO:0060003">
    <property type="term" value="P:copper ion export"/>
    <property type="evidence" value="ECO:0007669"/>
    <property type="project" value="TreeGrafter"/>
</dbReference>
<dbReference type="GO" id="GO:0030313">
    <property type="term" value="C:cell envelope"/>
    <property type="evidence" value="ECO:0007669"/>
    <property type="project" value="TreeGrafter"/>
</dbReference>
<comment type="caution">
    <text evidence="4">The sequence shown here is derived from an EMBL/GenBank/DDBJ whole genome shotgun (WGS) entry which is preliminary data.</text>
</comment>
<keyword evidence="3" id="KW-0812">Transmembrane</keyword>
<keyword evidence="5" id="KW-1185">Reference proteome</keyword>
<dbReference type="PANTHER" id="PTHR30097:SF4">
    <property type="entry name" value="SLR6042 PROTEIN"/>
    <property type="match status" value="1"/>
</dbReference>
<dbReference type="Proteomes" id="UP000316304">
    <property type="component" value="Unassembled WGS sequence"/>
</dbReference>
<gene>
    <name evidence="4" type="ORF">Pla52o_23290</name>
</gene>
<evidence type="ECO:0008006" key="6">
    <source>
        <dbReference type="Google" id="ProtNLM"/>
    </source>
</evidence>
<accession>A0A5C6CJ78</accession>
<keyword evidence="3" id="KW-1133">Transmembrane helix</keyword>
<organism evidence="4 5">
    <name type="scientific">Novipirellula galeiformis</name>
    <dbReference type="NCBI Taxonomy" id="2528004"/>
    <lineage>
        <taxon>Bacteria</taxon>
        <taxon>Pseudomonadati</taxon>
        <taxon>Planctomycetota</taxon>
        <taxon>Planctomycetia</taxon>
        <taxon>Pirellulales</taxon>
        <taxon>Pirellulaceae</taxon>
        <taxon>Novipirellula</taxon>
    </lineage>
</organism>
<dbReference type="EMBL" id="SJPT01000003">
    <property type="protein sequence ID" value="TWU24402.1"/>
    <property type="molecule type" value="Genomic_DNA"/>
</dbReference>
<name>A0A5C6CJ78_9BACT</name>
<dbReference type="PANTHER" id="PTHR30097">
    <property type="entry name" value="CATION EFFLUX SYSTEM PROTEIN CUSB"/>
    <property type="match status" value="1"/>
</dbReference>
<dbReference type="AlphaFoldDB" id="A0A5C6CJ78"/>
<evidence type="ECO:0000256" key="3">
    <source>
        <dbReference type="SAM" id="Phobius"/>
    </source>
</evidence>
<feature type="transmembrane region" description="Helical" evidence="3">
    <location>
        <begin position="424"/>
        <end position="449"/>
    </location>
</feature>
<evidence type="ECO:0000313" key="5">
    <source>
        <dbReference type="Proteomes" id="UP000316304"/>
    </source>
</evidence>
<sequence precursor="true">MRLRRIFTKPTFTYLSNHVNSATTDAPFVFSPASSPLRPSGAAPASQPHRNPDALVDETRREISEIVREVALAVRSERSRSEFLGMLADRILRAMAAEGVVIWRTEAVAERIVDAPAGAKTRRDSMRTTISVVHRIGTITDRSIPEASHASHHRMLLEVMEAAQPVVVPPTPDASDPEVPTNPTHFPAAVVPIECDSERQNDAYVLEVFLEQGGGVATQRGYLRFVAQMADLAGEFLRGDRLRDLQRRQQCSEQVDAVIASIHGLSSRKQIEARIVDAVSDLFGFDRVGLCYVRGAEAELCAVSYVNTIDVRGAAARQIVEAAESFYAPKTTSLLEADASSDKVAPALQPRVVAASDAADALCLVCLSKVDNPIDCQAIAGELQRLTEHAGLATRHRRSIEAIPGGRWLVSFANQTRGNGSGNWFARMVAIGMFTLALVVAFFPVPMVITTPATLRPSNIQTLFAARSAIVQQIHVAHGERVRKGQDLVTMSDPELEQQITSLIGRRAVLSQKQAAITTALVDTASHRSERHEQIQSERSLVVEELQAIDDQMQILEQVKDSLVLRASHDGVVDSWQIERRLLGRPVGRGDKLLEVIGKETSWLVDARVPVSRIVPVRAALKSETLRTAVIIDGTDTPNHTAIVQQFGPSTRNAKDDSDSKAVVLRIDEGDDIGAIAGAGPVSGAPVRVLFRCDTKPAIQVLFYDALESVRSTIGLYRSARSQPTENAS</sequence>
<keyword evidence="3" id="KW-0472">Membrane</keyword>